<keyword evidence="2" id="KW-1185">Reference proteome</keyword>
<evidence type="ECO:0000313" key="1">
    <source>
        <dbReference type="EMBL" id="SDY24677.1"/>
    </source>
</evidence>
<protein>
    <submittedName>
        <fullName evidence="1">Uncharacterized protein</fullName>
    </submittedName>
</protein>
<proteinExistence type="predicted"/>
<dbReference type="STRING" id="1122142.SAMN02910414_01116"/>
<dbReference type="AlphaFoldDB" id="A0A1H3IAF4"/>
<dbReference type="Proteomes" id="UP000183918">
    <property type="component" value="Unassembled WGS sequence"/>
</dbReference>
<organism evidence="1 2">
    <name type="scientific">Lachnobacterium bovis DSM 14045</name>
    <dbReference type="NCBI Taxonomy" id="1122142"/>
    <lineage>
        <taxon>Bacteria</taxon>
        <taxon>Bacillati</taxon>
        <taxon>Bacillota</taxon>
        <taxon>Clostridia</taxon>
        <taxon>Lachnospirales</taxon>
        <taxon>Lachnospiraceae</taxon>
        <taxon>Lachnobacterium</taxon>
    </lineage>
</organism>
<dbReference type="EMBL" id="FNPG01000011">
    <property type="protein sequence ID" value="SDY24677.1"/>
    <property type="molecule type" value="Genomic_DNA"/>
</dbReference>
<evidence type="ECO:0000313" key="2">
    <source>
        <dbReference type="Proteomes" id="UP000183918"/>
    </source>
</evidence>
<name>A0A1H3IAF4_9FIRM</name>
<dbReference type="RefSeq" id="WP_074716907.1">
    <property type="nucleotide sequence ID" value="NZ_FNPG01000011.1"/>
</dbReference>
<reference evidence="1 2" key="1">
    <citation type="submission" date="2016-10" db="EMBL/GenBank/DDBJ databases">
        <authorList>
            <person name="de Groot N.N."/>
        </authorList>
    </citation>
    <scope>NUCLEOTIDE SEQUENCE [LARGE SCALE GENOMIC DNA]</scope>
    <source>
        <strain evidence="1 2">DSM 14045</strain>
    </source>
</reference>
<dbReference type="InterPro" id="IPR043779">
    <property type="entry name" value="DUF5721"/>
</dbReference>
<gene>
    <name evidence="1" type="ORF">SAMN02910414_01116</name>
</gene>
<accession>A0A1H3IAF4</accession>
<dbReference type="OrthoDB" id="9787986at2"/>
<sequence length="167" mass="19264">MIVVQIKNIKNFMNNLLLNDMFDHFLLQEATIVNGASYVIDGHVNKELYNTEELENLGVTDLDFFPYDQIRQKCLMIVKGKNTPGYFKFVFLLSPSNLANTLSSIESTYTPLDISGMFLNIKFQNGQLTLTTGISYKTFNIDKSLDNEWDRLVRIFLTKNNIDFEIL</sequence>
<dbReference type="Pfam" id="PF18988">
    <property type="entry name" value="DUF5721"/>
    <property type="match status" value="1"/>
</dbReference>